<dbReference type="AlphaFoldDB" id="A0A150G2C2"/>
<protein>
    <recommendedName>
        <fullName evidence="2">ELMO domain-containing protein</fullName>
    </recommendedName>
</protein>
<dbReference type="PANTHER" id="PTHR12771">
    <property type="entry name" value="ENGULFMENT AND CELL MOTILITY"/>
    <property type="match status" value="1"/>
</dbReference>
<comment type="caution">
    <text evidence="3">The sequence shown here is derived from an EMBL/GenBank/DDBJ whole genome shotgun (WGS) entry which is preliminary data.</text>
</comment>
<evidence type="ECO:0000256" key="1">
    <source>
        <dbReference type="SAM" id="MobiDB-lite"/>
    </source>
</evidence>
<accession>A0A150G2C2</accession>
<dbReference type="OrthoDB" id="67155at2759"/>
<keyword evidence="4" id="KW-1185">Reference proteome</keyword>
<dbReference type="InterPro" id="IPR006816">
    <property type="entry name" value="ELMO_dom"/>
</dbReference>
<feature type="region of interest" description="Disordered" evidence="1">
    <location>
        <begin position="1"/>
        <end position="46"/>
    </location>
</feature>
<feature type="domain" description="ELMO" evidence="2">
    <location>
        <begin position="124"/>
        <end position="292"/>
    </location>
</feature>
<proteinExistence type="predicted"/>
<dbReference type="PROSITE" id="PS51335">
    <property type="entry name" value="ELMO"/>
    <property type="match status" value="1"/>
</dbReference>
<evidence type="ECO:0000313" key="3">
    <source>
        <dbReference type="EMBL" id="KXZ44016.1"/>
    </source>
</evidence>
<dbReference type="PANTHER" id="PTHR12771:SF56">
    <property type="entry name" value="CED-12"/>
    <property type="match status" value="1"/>
</dbReference>
<name>A0A150G2C2_GONPE</name>
<dbReference type="EMBL" id="LSYV01000076">
    <property type="protein sequence ID" value="KXZ44016.1"/>
    <property type="molecule type" value="Genomic_DNA"/>
</dbReference>
<gene>
    <name evidence="3" type="ORF">GPECTOR_75g740</name>
</gene>
<sequence>MASLRRRRHGKDEDTLTESLLGDHEDDQREAEQEQAHEHEREERRQANRQAIIVHPGEFDLGAFVQSILDWWNRLFGQIFSYAAQLWPQGLGREQPLSLSLLQAERLRQLRERVAERFDVSDVSHQDSLRRLWSLAFPEEPCTALKCARWKDMGWQGEDPGTDFRGAGRYGLENLIYLAEEHPEVFRRLLHKTEGTRAAWEYPFAVAGLNITWALSELVELHVTQGSDPDAPPRTAAGRAFVALLADHDAAFEELYVASFCMLDNTWLEMRASYMEFNTVMKRVKAEVDRALSARPADLRALRRGLLGAAAAERFG</sequence>
<reference evidence="4" key="1">
    <citation type="journal article" date="2016" name="Nat. Commun.">
        <title>The Gonium pectorale genome demonstrates co-option of cell cycle regulation during the evolution of multicellularity.</title>
        <authorList>
            <person name="Hanschen E.R."/>
            <person name="Marriage T.N."/>
            <person name="Ferris P.J."/>
            <person name="Hamaji T."/>
            <person name="Toyoda A."/>
            <person name="Fujiyama A."/>
            <person name="Neme R."/>
            <person name="Noguchi H."/>
            <person name="Minakuchi Y."/>
            <person name="Suzuki M."/>
            <person name="Kawai-Toyooka H."/>
            <person name="Smith D.R."/>
            <person name="Sparks H."/>
            <person name="Anderson J."/>
            <person name="Bakaric R."/>
            <person name="Luria V."/>
            <person name="Karger A."/>
            <person name="Kirschner M.W."/>
            <person name="Durand P.M."/>
            <person name="Michod R.E."/>
            <person name="Nozaki H."/>
            <person name="Olson B.J."/>
        </authorList>
    </citation>
    <scope>NUCLEOTIDE SEQUENCE [LARGE SCALE GENOMIC DNA]</scope>
    <source>
        <strain evidence="4">NIES-2863</strain>
    </source>
</reference>
<feature type="compositionally biased region" description="Basic and acidic residues" evidence="1">
    <location>
        <begin position="21"/>
        <end position="46"/>
    </location>
</feature>
<evidence type="ECO:0000259" key="2">
    <source>
        <dbReference type="PROSITE" id="PS51335"/>
    </source>
</evidence>
<evidence type="ECO:0000313" key="4">
    <source>
        <dbReference type="Proteomes" id="UP000075714"/>
    </source>
</evidence>
<dbReference type="InterPro" id="IPR050868">
    <property type="entry name" value="ELMO_domain-containing"/>
</dbReference>
<dbReference type="Pfam" id="PF04727">
    <property type="entry name" value="ELMO_CED12"/>
    <property type="match status" value="1"/>
</dbReference>
<organism evidence="3 4">
    <name type="scientific">Gonium pectorale</name>
    <name type="common">Green alga</name>
    <dbReference type="NCBI Taxonomy" id="33097"/>
    <lineage>
        <taxon>Eukaryota</taxon>
        <taxon>Viridiplantae</taxon>
        <taxon>Chlorophyta</taxon>
        <taxon>core chlorophytes</taxon>
        <taxon>Chlorophyceae</taxon>
        <taxon>CS clade</taxon>
        <taxon>Chlamydomonadales</taxon>
        <taxon>Volvocaceae</taxon>
        <taxon>Gonium</taxon>
    </lineage>
</organism>
<dbReference type="Proteomes" id="UP000075714">
    <property type="component" value="Unassembled WGS sequence"/>
</dbReference>